<dbReference type="EMBL" id="SMLW01000679">
    <property type="protein sequence ID" value="MTI29133.1"/>
    <property type="molecule type" value="Genomic_DNA"/>
</dbReference>
<evidence type="ECO:0000259" key="1">
    <source>
        <dbReference type="PROSITE" id="PS50848"/>
    </source>
</evidence>
<dbReference type="PANTHER" id="PTHR19308">
    <property type="entry name" value="PHOSPHATIDYLCHOLINE TRANSFER PROTEIN"/>
    <property type="match status" value="1"/>
</dbReference>
<accession>A0ABW9S0H2</accession>
<protein>
    <recommendedName>
        <fullName evidence="1">START domain-containing protein</fullName>
    </recommendedName>
</protein>
<keyword evidence="3" id="KW-1185">Reference proteome</keyword>
<evidence type="ECO:0000313" key="3">
    <source>
        <dbReference type="Proteomes" id="UP000798808"/>
    </source>
</evidence>
<evidence type="ECO:0000313" key="2">
    <source>
        <dbReference type="EMBL" id="MTI29133.1"/>
    </source>
</evidence>
<reference evidence="2 3" key="1">
    <citation type="submission" date="2019-02" db="EMBL/GenBank/DDBJ databases">
        <authorList>
            <person name="Goldberg S.R."/>
            <person name="Haltli B.A."/>
            <person name="Correa H."/>
            <person name="Russell K.G."/>
        </authorList>
    </citation>
    <scope>NUCLEOTIDE SEQUENCE [LARGE SCALE GENOMIC DNA]</scope>
    <source>
        <strain evidence="2 3">JCM 16186</strain>
    </source>
</reference>
<dbReference type="InterPro" id="IPR002913">
    <property type="entry name" value="START_lipid-bd_dom"/>
</dbReference>
<dbReference type="SUPFAM" id="SSF55961">
    <property type="entry name" value="Bet v1-like"/>
    <property type="match status" value="1"/>
</dbReference>
<sequence length="207" mass="24065">MVINVRILVSLISILTFFLFESKAQGAWEMDKDKDEIKIYTRDKKGSDFKSFKGIVLIETSMVEIIKVLRDADNYAKWYGFTKTSKLLEQYKDEQYNYVETMFPWPYKNRDMVYKMSIDASNPDTTKIHLLGVPDYIPEKDGIVRMQKAEGYILLRPLGKQIEITYVFHSEPGDNVPAWLANNSIAELPFKTLSGLRTILKEKQDSR</sequence>
<dbReference type="InterPro" id="IPR051213">
    <property type="entry name" value="START_lipid_transfer"/>
</dbReference>
<dbReference type="PROSITE" id="PS50848">
    <property type="entry name" value="START"/>
    <property type="match status" value="1"/>
</dbReference>
<dbReference type="PIRSF" id="PIRSF039033">
    <property type="entry name" value="START_dom"/>
    <property type="match status" value="1"/>
</dbReference>
<dbReference type="RefSeq" id="WP_155177325.1">
    <property type="nucleotide sequence ID" value="NZ_BAAAFL010000022.1"/>
</dbReference>
<name>A0ABW9S0H2_9BACT</name>
<dbReference type="InterPro" id="IPR023393">
    <property type="entry name" value="START-like_dom_sf"/>
</dbReference>
<comment type="caution">
    <text evidence="2">The sequence shown here is derived from an EMBL/GenBank/DDBJ whole genome shotgun (WGS) entry which is preliminary data.</text>
</comment>
<organism evidence="2 3">
    <name type="scientific">Fulvivirga kasyanovii</name>
    <dbReference type="NCBI Taxonomy" id="396812"/>
    <lineage>
        <taxon>Bacteria</taxon>
        <taxon>Pseudomonadati</taxon>
        <taxon>Bacteroidota</taxon>
        <taxon>Cytophagia</taxon>
        <taxon>Cytophagales</taxon>
        <taxon>Fulvivirgaceae</taxon>
        <taxon>Fulvivirga</taxon>
    </lineage>
</organism>
<proteinExistence type="predicted"/>
<feature type="domain" description="START" evidence="1">
    <location>
        <begin position="28"/>
        <end position="205"/>
    </location>
</feature>
<dbReference type="PANTHER" id="PTHR19308:SF14">
    <property type="entry name" value="START DOMAIN-CONTAINING PROTEIN"/>
    <property type="match status" value="1"/>
</dbReference>
<dbReference type="Proteomes" id="UP000798808">
    <property type="component" value="Unassembled WGS sequence"/>
</dbReference>
<dbReference type="InterPro" id="IPR028347">
    <property type="entry name" value="START_dom_prot"/>
</dbReference>
<dbReference type="Pfam" id="PF01852">
    <property type="entry name" value="START"/>
    <property type="match status" value="1"/>
</dbReference>
<dbReference type="Gene3D" id="3.30.530.20">
    <property type="match status" value="1"/>
</dbReference>
<gene>
    <name evidence="2" type="ORF">E1163_29500</name>
</gene>